<dbReference type="EMBL" id="MU796120">
    <property type="protein sequence ID" value="KAJ3804286.1"/>
    <property type="molecule type" value="Genomic_DNA"/>
</dbReference>
<keyword evidence="2" id="KW-1185">Reference proteome</keyword>
<name>A0ACC1TI52_9AGAR</name>
<reference evidence="1" key="1">
    <citation type="submission" date="2022-09" db="EMBL/GenBank/DDBJ databases">
        <title>A Global Phylogenomic Analysis of the Shiitake Genus Lentinula.</title>
        <authorList>
            <consortium name="DOE Joint Genome Institute"/>
            <person name="Sierra-Patev S."/>
            <person name="Min B."/>
            <person name="Naranjo-Ortiz M."/>
            <person name="Looney B."/>
            <person name="Konkel Z."/>
            <person name="Slot J.C."/>
            <person name="Sakamoto Y."/>
            <person name="Steenwyk J.L."/>
            <person name="Rokas A."/>
            <person name="Carro J."/>
            <person name="Camarero S."/>
            <person name="Ferreira P."/>
            <person name="Molpeceres G."/>
            <person name="Ruiz-Duenas F.J."/>
            <person name="Serrano A."/>
            <person name="Henrissat B."/>
            <person name="Drula E."/>
            <person name="Hughes K.W."/>
            <person name="Mata J.L."/>
            <person name="Ishikawa N.K."/>
            <person name="Vargas-Isla R."/>
            <person name="Ushijima S."/>
            <person name="Smith C.A."/>
            <person name="Ahrendt S."/>
            <person name="Andreopoulos W."/>
            <person name="He G."/>
            <person name="Labutti K."/>
            <person name="Lipzen A."/>
            <person name="Ng V."/>
            <person name="Riley R."/>
            <person name="Sandor L."/>
            <person name="Barry K."/>
            <person name="Martinez A.T."/>
            <person name="Xiao Y."/>
            <person name="Gibbons J.G."/>
            <person name="Terashima K."/>
            <person name="Grigoriev I.V."/>
            <person name="Hibbett D.S."/>
        </authorList>
    </citation>
    <scope>NUCLEOTIDE SEQUENCE</scope>
    <source>
        <strain evidence="1">TMI1499</strain>
    </source>
</reference>
<sequence length="113" mass="11956">ANSATSSPKPESSLPTANLAATAEFAGKASAFASADNCSQWFRSEASANWNTDTGASSHMTPHRSWFISYSKHRVPVRLADNSVIYSEGIGSVEFQPDGGGTSIICHDTLHVP</sequence>
<dbReference type="Proteomes" id="UP001163835">
    <property type="component" value="Unassembled WGS sequence"/>
</dbReference>
<proteinExistence type="predicted"/>
<organism evidence="1 2">
    <name type="scientific">Lentinula aff. lateritia</name>
    <dbReference type="NCBI Taxonomy" id="2804960"/>
    <lineage>
        <taxon>Eukaryota</taxon>
        <taxon>Fungi</taxon>
        <taxon>Dikarya</taxon>
        <taxon>Basidiomycota</taxon>
        <taxon>Agaricomycotina</taxon>
        <taxon>Agaricomycetes</taxon>
        <taxon>Agaricomycetidae</taxon>
        <taxon>Agaricales</taxon>
        <taxon>Marasmiineae</taxon>
        <taxon>Omphalotaceae</taxon>
        <taxon>Lentinula</taxon>
    </lineage>
</organism>
<evidence type="ECO:0000313" key="1">
    <source>
        <dbReference type="EMBL" id="KAJ3804286.1"/>
    </source>
</evidence>
<accession>A0ACC1TI52</accession>
<gene>
    <name evidence="1" type="ORF">F5876DRAFT_24925</name>
</gene>
<feature type="non-terminal residue" evidence="1">
    <location>
        <position position="1"/>
    </location>
</feature>
<evidence type="ECO:0000313" key="2">
    <source>
        <dbReference type="Proteomes" id="UP001163835"/>
    </source>
</evidence>
<comment type="caution">
    <text evidence="1">The sequence shown here is derived from an EMBL/GenBank/DDBJ whole genome shotgun (WGS) entry which is preliminary data.</text>
</comment>
<feature type="non-terminal residue" evidence="1">
    <location>
        <position position="113"/>
    </location>
</feature>
<protein>
    <submittedName>
        <fullName evidence="1">Uncharacterized protein</fullName>
    </submittedName>
</protein>